<evidence type="ECO:0000313" key="3">
    <source>
        <dbReference type="WBParaSite" id="MCU_011984-RA"/>
    </source>
</evidence>
<evidence type="ECO:0000256" key="1">
    <source>
        <dbReference type="SAM" id="MobiDB-lite"/>
    </source>
</evidence>
<keyword evidence="2" id="KW-0732">Signal</keyword>
<feature type="signal peptide" evidence="2">
    <location>
        <begin position="1"/>
        <end position="26"/>
    </location>
</feature>
<sequence length="107" mass="12211">MRLLTNLSLSLLLLLLLFTHTRMVVCSDEVESQHLEARQVEEVDVEPVDAVDSMLGSGEFEIDDGLHPARWEIPPKPRHWGSRRGQPRRGSSRRRRPFLHAPVIGPI</sequence>
<name>A0A5K3FW90_MESCO</name>
<feature type="compositionally biased region" description="Basic residues" evidence="1">
    <location>
        <begin position="76"/>
        <end position="98"/>
    </location>
</feature>
<organism evidence="3">
    <name type="scientific">Mesocestoides corti</name>
    <name type="common">Flatworm</name>
    <dbReference type="NCBI Taxonomy" id="53468"/>
    <lineage>
        <taxon>Eukaryota</taxon>
        <taxon>Metazoa</taxon>
        <taxon>Spiralia</taxon>
        <taxon>Lophotrochozoa</taxon>
        <taxon>Platyhelminthes</taxon>
        <taxon>Cestoda</taxon>
        <taxon>Eucestoda</taxon>
        <taxon>Cyclophyllidea</taxon>
        <taxon>Mesocestoididae</taxon>
        <taxon>Mesocestoides</taxon>
    </lineage>
</organism>
<feature type="chain" id="PRO_5024412161" evidence="2">
    <location>
        <begin position="27"/>
        <end position="107"/>
    </location>
</feature>
<dbReference type="WBParaSite" id="MCU_011984-RA">
    <property type="protein sequence ID" value="MCU_011984-RA"/>
    <property type="gene ID" value="MCU_011984"/>
</dbReference>
<reference evidence="3" key="1">
    <citation type="submission" date="2019-11" db="UniProtKB">
        <authorList>
            <consortium name="WormBaseParasite"/>
        </authorList>
    </citation>
    <scope>IDENTIFICATION</scope>
</reference>
<dbReference type="AlphaFoldDB" id="A0A5K3FW90"/>
<evidence type="ECO:0000256" key="2">
    <source>
        <dbReference type="SAM" id="SignalP"/>
    </source>
</evidence>
<accession>A0A5K3FW90</accession>
<proteinExistence type="predicted"/>
<feature type="region of interest" description="Disordered" evidence="1">
    <location>
        <begin position="72"/>
        <end position="107"/>
    </location>
</feature>
<protein>
    <submittedName>
        <fullName evidence="3">APJ endogenous ligand</fullName>
    </submittedName>
</protein>